<proteinExistence type="predicted"/>
<dbReference type="EMBL" id="BNED01000003">
    <property type="protein sequence ID" value="GHI74974.1"/>
    <property type="molecule type" value="Genomic_DNA"/>
</dbReference>
<gene>
    <name evidence="1" type="ORF">Sspor_05350</name>
</gene>
<reference evidence="2" key="1">
    <citation type="submission" date="2023-07" db="EMBL/GenBank/DDBJ databases">
        <title>Whole genome shotgun sequence of Streptomyces spororaveus NBRC 15456.</title>
        <authorList>
            <person name="Komaki H."/>
            <person name="Tamura T."/>
        </authorList>
    </citation>
    <scope>NUCLEOTIDE SEQUENCE [LARGE SCALE GENOMIC DNA]</scope>
    <source>
        <strain evidence="2">NBRC 15456</strain>
    </source>
</reference>
<evidence type="ECO:0000313" key="2">
    <source>
        <dbReference type="Proteomes" id="UP000608522"/>
    </source>
</evidence>
<name>A0ABQ3T3K4_9ACTN</name>
<comment type="caution">
    <text evidence="1">The sequence shown here is derived from an EMBL/GenBank/DDBJ whole genome shotgun (WGS) entry which is preliminary data.</text>
</comment>
<dbReference type="Proteomes" id="UP000608522">
    <property type="component" value="Unassembled WGS sequence"/>
</dbReference>
<protein>
    <submittedName>
        <fullName evidence="1">Uncharacterized protein</fullName>
    </submittedName>
</protein>
<organism evidence="1 2">
    <name type="scientific">Streptomyces spororaveus</name>
    <dbReference type="NCBI Taxonomy" id="284039"/>
    <lineage>
        <taxon>Bacteria</taxon>
        <taxon>Bacillati</taxon>
        <taxon>Actinomycetota</taxon>
        <taxon>Actinomycetes</taxon>
        <taxon>Kitasatosporales</taxon>
        <taxon>Streptomycetaceae</taxon>
        <taxon>Streptomyces</taxon>
    </lineage>
</organism>
<evidence type="ECO:0000313" key="1">
    <source>
        <dbReference type="EMBL" id="GHI74974.1"/>
    </source>
</evidence>
<sequence length="62" mass="6327">MGGERFHAVPGEVVAAFVRSELGQEGLADGGGMGGFAASTHSWTTGVRGPSAYWVMDTSPSV</sequence>
<keyword evidence="2" id="KW-1185">Reference proteome</keyword>
<accession>A0ABQ3T3K4</accession>